<name>A0AA88DZH3_FICCA</name>
<gene>
    <name evidence="2" type="ORF">TIFTF001_034194</name>
</gene>
<feature type="compositionally biased region" description="Basic and acidic residues" evidence="1">
    <location>
        <begin position="112"/>
        <end position="125"/>
    </location>
</feature>
<proteinExistence type="predicted"/>
<evidence type="ECO:0000313" key="3">
    <source>
        <dbReference type="Proteomes" id="UP001187192"/>
    </source>
</evidence>
<organism evidence="2 3">
    <name type="scientific">Ficus carica</name>
    <name type="common">Common fig</name>
    <dbReference type="NCBI Taxonomy" id="3494"/>
    <lineage>
        <taxon>Eukaryota</taxon>
        <taxon>Viridiplantae</taxon>
        <taxon>Streptophyta</taxon>
        <taxon>Embryophyta</taxon>
        <taxon>Tracheophyta</taxon>
        <taxon>Spermatophyta</taxon>
        <taxon>Magnoliopsida</taxon>
        <taxon>eudicotyledons</taxon>
        <taxon>Gunneridae</taxon>
        <taxon>Pentapetalae</taxon>
        <taxon>rosids</taxon>
        <taxon>fabids</taxon>
        <taxon>Rosales</taxon>
        <taxon>Moraceae</taxon>
        <taxon>Ficeae</taxon>
        <taxon>Ficus</taxon>
    </lineage>
</organism>
<dbReference type="EMBL" id="BTGU01000213">
    <property type="protein sequence ID" value="GMN65132.1"/>
    <property type="molecule type" value="Genomic_DNA"/>
</dbReference>
<comment type="caution">
    <text evidence="2">The sequence shown here is derived from an EMBL/GenBank/DDBJ whole genome shotgun (WGS) entry which is preliminary data.</text>
</comment>
<accession>A0AA88DZH3</accession>
<feature type="compositionally biased region" description="Basic and acidic residues" evidence="1">
    <location>
        <begin position="94"/>
        <end position="105"/>
    </location>
</feature>
<protein>
    <submittedName>
        <fullName evidence="2">Uncharacterized protein</fullName>
    </submittedName>
</protein>
<reference evidence="2" key="1">
    <citation type="submission" date="2023-07" db="EMBL/GenBank/DDBJ databases">
        <title>draft genome sequence of fig (Ficus carica).</title>
        <authorList>
            <person name="Takahashi T."/>
            <person name="Nishimura K."/>
        </authorList>
    </citation>
    <scope>NUCLEOTIDE SEQUENCE</scope>
</reference>
<feature type="region of interest" description="Disordered" evidence="1">
    <location>
        <begin position="1"/>
        <end position="135"/>
    </location>
</feature>
<keyword evidence="3" id="KW-1185">Reference proteome</keyword>
<dbReference type="Proteomes" id="UP001187192">
    <property type="component" value="Unassembled WGS sequence"/>
</dbReference>
<evidence type="ECO:0000256" key="1">
    <source>
        <dbReference type="SAM" id="MobiDB-lite"/>
    </source>
</evidence>
<sequence length="135" mass="15543">MMESPSSRRRLYCHLLRSDEATPQQSQDSVCEKSREKEEEGEGENGPIKTLLDLRRATTNFPRAEEISRSPMCGCRSPHTKTSPGFNDSVLVGHEQRRGCDDYGKQRGQKRKREEEPKRGREKGKIPITLKFRKP</sequence>
<dbReference type="AlphaFoldDB" id="A0AA88DZH3"/>
<evidence type="ECO:0000313" key="2">
    <source>
        <dbReference type="EMBL" id="GMN65132.1"/>
    </source>
</evidence>